<keyword evidence="3" id="KW-0067">ATP-binding</keyword>
<dbReference type="InterPro" id="IPR011761">
    <property type="entry name" value="ATP-grasp"/>
</dbReference>
<protein>
    <submittedName>
        <fullName evidence="5">D-alanine--D-alanine ligase</fullName>
    </submittedName>
</protein>
<dbReference type="SUPFAM" id="SSF56059">
    <property type="entry name" value="Glutathione synthetase ATP-binding domain-like"/>
    <property type="match status" value="1"/>
</dbReference>
<dbReference type="GO" id="GO:0046872">
    <property type="term" value="F:metal ion binding"/>
    <property type="evidence" value="ECO:0007669"/>
    <property type="project" value="InterPro"/>
</dbReference>
<evidence type="ECO:0000256" key="2">
    <source>
        <dbReference type="ARBA" id="ARBA00022598"/>
    </source>
</evidence>
<evidence type="ECO:0000313" key="6">
    <source>
        <dbReference type="Proteomes" id="UP000269883"/>
    </source>
</evidence>
<evidence type="ECO:0000256" key="3">
    <source>
        <dbReference type="PROSITE-ProRule" id="PRU00409"/>
    </source>
</evidence>
<keyword evidence="2 5" id="KW-0436">Ligase</keyword>
<dbReference type="InterPro" id="IPR011095">
    <property type="entry name" value="Dala_Dala_lig_C"/>
</dbReference>
<evidence type="ECO:0000259" key="4">
    <source>
        <dbReference type="PROSITE" id="PS50975"/>
    </source>
</evidence>
<dbReference type="Pfam" id="PF07478">
    <property type="entry name" value="Dala_Dala_lig_C"/>
    <property type="match status" value="1"/>
</dbReference>
<dbReference type="AlphaFoldDB" id="A0A2Z6AXZ5"/>
<feature type="domain" description="ATP-grasp" evidence="4">
    <location>
        <begin position="109"/>
        <end position="321"/>
    </location>
</feature>
<keyword evidence="3" id="KW-0547">Nucleotide-binding</keyword>
<dbReference type="RefSeq" id="WP_126377896.1">
    <property type="nucleotide sequence ID" value="NZ_AP017378.1"/>
</dbReference>
<accession>A0A2Z6AXZ5</accession>
<proteinExistence type="inferred from homology"/>
<dbReference type="OrthoDB" id="9813261at2"/>
<comment type="similarity">
    <text evidence="1">Belongs to the D-alanine--D-alanine ligase family.</text>
</comment>
<keyword evidence="6" id="KW-1185">Reference proteome</keyword>
<name>A0A2Z6AXZ5_9BACT</name>
<dbReference type="GO" id="GO:0005524">
    <property type="term" value="F:ATP binding"/>
    <property type="evidence" value="ECO:0007669"/>
    <property type="project" value="UniProtKB-UniRule"/>
</dbReference>
<dbReference type="InterPro" id="IPR013815">
    <property type="entry name" value="ATP_grasp_subdomain_1"/>
</dbReference>
<reference evidence="5 6" key="1">
    <citation type="journal article" date="2018" name="Sci. Adv.">
        <title>Multi-heme cytochromes provide a pathway for survival in energy-limited environments.</title>
        <authorList>
            <person name="Deng X."/>
            <person name="Dohmae N."/>
            <person name="Nealson K.H."/>
            <person name="Hashimoto K."/>
            <person name="Okamoto A."/>
        </authorList>
    </citation>
    <scope>NUCLEOTIDE SEQUENCE [LARGE SCALE GENOMIC DNA]</scope>
    <source>
        <strain evidence="5 6">IS5</strain>
    </source>
</reference>
<dbReference type="Gene3D" id="3.30.470.20">
    <property type="entry name" value="ATP-grasp fold, B domain"/>
    <property type="match status" value="1"/>
</dbReference>
<sequence>MKIVMLYDAPLAGASADNLDVLLQVRCLADELRARGHVVHSVCFSLDMNAVASSLRGLAPDLVFNLVEGVQGKGRYIHLAPSLLEDMGLVFTGSGSSAMALSSNKLFAKVVMRAAGIPTPPWCVANDSSKVRYSESRRYLIKSVWEHASLGLEDDCLVDARSSSELVDPMRRLRARMGGDCFAERYVEGREFNVAILDSPEGLIVLPLAEILFETLPPGATPIVGYQAKWDEDSVQYQGTVRSFELQDAKLEEALKRQTLECWKAFGLSGYARVDYRVDEGGGPQVIDVNANPCLSPDAGFQAALKQAGISFGTAVECIVDAAFSRVGVAPQGLVA</sequence>
<evidence type="ECO:0000313" key="5">
    <source>
        <dbReference type="EMBL" id="BBD08088.1"/>
    </source>
</evidence>
<dbReference type="KEGG" id="dfl:DFE_1362"/>
<gene>
    <name evidence="5" type="ORF">DFE_1362</name>
</gene>
<dbReference type="PROSITE" id="PS50975">
    <property type="entry name" value="ATP_GRASP"/>
    <property type="match status" value="1"/>
</dbReference>
<dbReference type="Proteomes" id="UP000269883">
    <property type="component" value="Chromosome"/>
</dbReference>
<dbReference type="PANTHER" id="PTHR23132:SF23">
    <property type="entry name" value="D-ALANINE--D-ALANINE LIGASE B"/>
    <property type="match status" value="1"/>
</dbReference>
<dbReference type="Gene3D" id="3.30.1490.20">
    <property type="entry name" value="ATP-grasp fold, A domain"/>
    <property type="match status" value="1"/>
</dbReference>
<dbReference type="EMBL" id="AP017378">
    <property type="protein sequence ID" value="BBD08088.1"/>
    <property type="molecule type" value="Genomic_DNA"/>
</dbReference>
<dbReference type="PANTHER" id="PTHR23132">
    <property type="entry name" value="D-ALANINE--D-ALANINE LIGASE"/>
    <property type="match status" value="1"/>
</dbReference>
<organism evidence="5 6">
    <name type="scientific">Desulfovibrio ferrophilus</name>
    <dbReference type="NCBI Taxonomy" id="241368"/>
    <lineage>
        <taxon>Bacteria</taxon>
        <taxon>Pseudomonadati</taxon>
        <taxon>Thermodesulfobacteriota</taxon>
        <taxon>Desulfovibrionia</taxon>
        <taxon>Desulfovibrionales</taxon>
        <taxon>Desulfovibrionaceae</taxon>
        <taxon>Desulfovibrio</taxon>
    </lineage>
</organism>
<dbReference type="GO" id="GO:0008716">
    <property type="term" value="F:D-alanine-D-alanine ligase activity"/>
    <property type="evidence" value="ECO:0007669"/>
    <property type="project" value="InterPro"/>
</dbReference>
<evidence type="ECO:0000256" key="1">
    <source>
        <dbReference type="ARBA" id="ARBA00010871"/>
    </source>
</evidence>